<reference evidence="1 2" key="1">
    <citation type="submission" date="2018-11" db="EMBL/GenBank/DDBJ databases">
        <title>Pseudaminobacter arsenicus sp. nov., an arsenic-resistant bacterium isolated from arsenic-rich aquifers.</title>
        <authorList>
            <person name="Mu Y."/>
        </authorList>
    </citation>
    <scope>NUCLEOTIDE SEQUENCE [LARGE SCALE GENOMIC DNA]</scope>
    <source>
        <strain evidence="1 2">CB3</strain>
    </source>
</reference>
<protein>
    <submittedName>
        <fullName evidence="1">Uncharacterized protein</fullName>
    </submittedName>
</protein>
<dbReference type="Proteomes" id="UP000281647">
    <property type="component" value="Unassembled WGS sequence"/>
</dbReference>
<keyword evidence="2" id="KW-1185">Reference proteome</keyword>
<dbReference type="InterPro" id="IPR058630">
    <property type="entry name" value="T4_Y16D"/>
</dbReference>
<accession>A0A432VA06</accession>
<dbReference type="Pfam" id="PF26092">
    <property type="entry name" value="T4_Y16D"/>
    <property type="match status" value="1"/>
</dbReference>
<dbReference type="OrthoDB" id="8454820at2"/>
<name>A0A432VA06_9HYPH</name>
<organism evidence="1 2">
    <name type="scientific">Borborobacter arsenicus</name>
    <dbReference type="NCBI Taxonomy" id="1851146"/>
    <lineage>
        <taxon>Bacteria</taxon>
        <taxon>Pseudomonadati</taxon>
        <taxon>Pseudomonadota</taxon>
        <taxon>Alphaproteobacteria</taxon>
        <taxon>Hyphomicrobiales</taxon>
        <taxon>Phyllobacteriaceae</taxon>
        <taxon>Borborobacter</taxon>
    </lineage>
</organism>
<sequence length="87" mass="9768">MRERIVSAAIQYQGVTISLPLPARHAQVLHCAEQFLPEQALPTVCQGFLTSEGRFVNRVQARQIAFVAGQEPKTTGNERDLFSEDLW</sequence>
<evidence type="ECO:0000313" key="2">
    <source>
        <dbReference type="Proteomes" id="UP000281647"/>
    </source>
</evidence>
<comment type="caution">
    <text evidence="1">The sequence shown here is derived from an EMBL/GenBank/DDBJ whole genome shotgun (WGS) entry which is preliminary data.</text>
</comment>
<evidence type="ECO:0000313" key="1">
    <source>
        <dbReference type="EMBL" id="RUM98980.1"/>
    </source>
</evidence>
<proteinExistence type="predicted"/>
<gene>
    <name evidence="1" type="ORF">EET67_04890</name>
</gene>
<dbReference type="EMBL" id="RKST01000003">
    <property type="protein sequence ID" value="RUM98980.1"/>
    <property type="molecule type" value="Genomic_DNA"/>
</dbReference>
<dbReference type="AlphaFoldDB" id="A0A432VA06"/>
<dbReference type="RefSeq" id="WP_128624483.1">
    <property type="nucleotide sequence ID" value="NZ_ML133508.1"/>
</dbReference>